<keyword evidence="3" id="KW-1185">Reference proteome</keyword>
<dbReference type="GO" id="GO:0004145">
    <property type="term" value="F:diamine N-acetyltransferase activity"/>
    <property type="evidence" value="ECO:0007669"/>
    <property type="project" value="UniProtKB-EC"/>
</dbReference>
<dbReference type="STRING" id="1778262.MHIR_DE00253"/>
<dbReference type="PROSITE" id="PS51186">
    <property type="entry name" value="GNAT"/>
    <property type="match status" value="1"/>
</dbReference>
<sequence length="201" mass="23774">MKPSRQDSEDHHIKLRPLEREDLYFIHQLNNNEMMMRYWFEEPHEAYVELKDLYQKNIHNTSERRFIIDKLGVSVGLVELVDIYHIHRRAEFSILVAPEHQGKGYASVATHLALNFGFMVLNLHKLYLIVDEENTKAIHIYTKMGFKQEGVLLQEFFINGQYRNTLRMCLFQHEYQNALAAARELESGHDRDAGHTMSERT</sequence>
<dbReference type="PANTHER" id="PTHR43415:SF6">
    <property type="entry name" value="SPERMIDINE N(1)-ACETYLTRANSFERASE"/>
    <property type="match status" value="1"/>
</dbReference>
<keyword evidence="2" id="KW-0012">Acyltransferase</keyword>
<gene>
    <name evidence="2" type="primary">speG</name>
    <name evidence="2" type="ORF">MHIR_DE00253</name>
</gene>
<keyword evidence="2" id="KW-0808">Transferase</keyword>
<dbReference type="PATRIC" id="fig|1778262.3.peg.449"/>
<proteinExistence type="predicted"/>
<evidence type="ECO:0000313" key="2">
    <source>
        <dbReference type="EMBL" id="CUX96569.1"/>
    </source>
</evidence>
<dbReference type="InterPro" id="IPR000182">
    <property type="entry name" value="GNAT_dom"/>
</dbReference>
<protein>
    <submittedName>
        <fullName evidence="2">Spermidine N(1)-acetyltransferase</fullName>
        <ecNumber evidence="2">2.3.1.57</ecNumber>
    </submittedName>
</protein>
<dbReference type="EMBL" id="LN999833">
    <property type="protein sequence ID" value="CUX96569.1"/>
    <property type="molecule type" value="Genomic_DNA"/>
</dbReference>
<reference evidence="3" key="1">
    <citation type="submission" date="2016-01" db="EMBL/GenBank/DDBJ databases">
        <authorList>
            <person name="Husnik F."/>
        </authorList>
    </citation>
    <scope>NUCLEOTIDE SEQUENCE [LARGE SCALE GENOMIC DNA]</scope>
</reference>
<dbReference type="RefSeq" id="WP_067565595.1">
    <property type="nucleotide sequence ID" value="NZ_LN999833.1"/>
</dbReference>
<dbReference type="PANTHER" id="PTHR43415">
    <property type="entry name" value="SPERMIDINE N(1)-ACETYLTRANSFERASE"/>
    <property type="match status" value="1"/>
</dbReference>
<dbReference type="OrthoDB" id="9795206at2"/>
<dbReference type="AlphaFoldDB" id="A0A143WUL8"/>
<evidence type="ECO:0000313" key="3">
    <source>
        <dbReference type="Proteomes" id="UP000095322"/>
    </source>
</evidence>
<dbReference type="Proteomes" id="UP000095322">
    <property type="component" value="Chromosome I"/>
</dbReference>
<dbReference type="EC" id="2.3.1.57" evidence="2"/>
<dbReference type="Pfam" id="PF13302">
    <property type="entry name" value="Acetyltransf_3"/>
    <property type="match status" value="1"/>
</dbReference>
<evidence type="ECO:0000259" key="1">
    <source>
        <dbReference type="PROSITE" id="PS51186"/>
    </source>
</evidence>
<dbReference type="KEGG" id="den:MHIR_DE00253"/>
<name>A0A143WUL8_9ENTR</name>
<dbReference type="NCBIfam" id="NF011709">
    <property type="entry name" value="PRK15130.1"/>
    <property type="match status" value="1"/>
</dbReference>
<dbReference type="SUPFAM" id="SSF55729">
    <property type="entry name" value="Acyl-CoA N-acyltransferases (Nat)"/>
    <property type="match status" value="1"/>
</dbReference>
<accession>A0A143WUL8</accession>
<dbReference type="Gene3D" id="3.40.630.30">
    <property type="match status" value="1"/>
</dbReference>
<dbReference type="InterPro" id="IPR016181">
    <property type="entry name" value="Acyl_CoA_acyltransferase"/>
</dbReference>
<feature type="domain" description="N-acetyltransferase" evidence="1">
    <location>
        <begin position="13"/>
        <end position="169"/>
    </location>
</feature>
<organism evidence="2 3">
    <name type="scientific">Candidatus Doolittlea endobia</name>
    <dbReference type="NCBI Taxonomy" id="1778262"/>
    <lineage>
        <taxon>Bacteria</taxon>
        <taxon>Pseudomonadati</taxon>
        <taxon>Pseudomonadota</taxon>
        <taxon>Gammaproteobacteria</taxon>
        <taxon>Enterobacterales</taxon>
        <taxon>Enterobacteriaceae</taxon>
        <taxon>Candidatus Doolittlea</taxon>
    </lineage>
</organism>